<protein>
    <submittedName>
        <fullName evidence="1">Uncharacterized protein</fullName>
    </submittedName>
</protein>
<organism evidence="1 2">
    <name type="scientific">Chloebia gouldiae</name>
    <name type="common">Gouldian finch</name>
    <name type="synonym">Erythrura gouldiae</name>
    <dbReference type="NCBI Taxonomy" id="44316"/>
    <lineage>
        <taxon>Eukaryota</taxon>
        <taxon>Metazoa</taxon>
        <taxon>Chordata</taxon>
        <taxon>Craniata</taxon>
        <taxon>Vertebrata</taxon>
        <taxon>Euteleostomi</taxon>
        <taxon>Archelosauria</taxon>
        <taxon>Archosauria</taxon>
        <taxon>Dinosauria</taxon>
        <taxon>Saurischia</taxon>
        <taxon>Theropoda</taxon>
        <taxon>Coelurosauria</taxon>
        <taxon>Aves</taxon>
        <taxon>Neognathae</taxon>
        <taxon>Neoaves</taxon>
        <taxon>Telluraves</taxon>
        <taxon>Australaves</taxon>
        <taxon>Passeriformes</taxon>
        <taxon>Passeroidea</taxon>
        <taxon>Passeridae</taxon>
        <taxon>Chloebia</taxon>
    </lineage>
</organism>
<evidence type="ECO:0000313" key="1">
    <source>
        <dbReference type="EMBL" id="RLW00876.1"/>
    </source>
</evidence>
<gene>
    <name evidence="1" type="ORF">DV515_00008519</name>
</gene>
<reference evidence="1 2" key="1">
    <citation type="journal article" date="2018" name="Proc. R. Soc. B">
        <title>A non-coding region near Follistatin controls head colour polymorphism in the Gouldian finch.</title>
        <authorList>
            <person name="Toomey M.B."/>
            <person name="Marques C.I."/>
            <person name="Andrade P."/>
            <person name="Araujo P.M."/>
            <person name="Sabatino S."/>
            <person name="Gazda M.A."/>
            <person name="Afonso S."/>
            <person name="Lopes R.J."/>
            <person name="Corbo J.C."/>
            <person name="Carneiro M."/>
        </authorList>
    </citation>
    <scope>NUCLEOTIDE SEQUENCE [LARGE SCALE GENOMIC DNA]</scope>
    <source>
        <strain evidence="1">Red01</strain>
        <tissue evidence="1">Muscle</tissue>
    </source>
</reference>
<proteinExistence type="predicted"/>
<name>A0A3L8SEQ2_CHLGU</name>
<dbReference type="Proteomes" id="UP000276834">
    <property type="component" value="Unassembled WGS sequence"/>
</dbReference>
<accession>A0A3L8SEQ2</accession>
<feature type="non-terminal residue" evidence="1">
    <location>
        <position position="446"/>
    </location>
</feature>
<evidence type="ECO:0000313" key="2">
    <source>
        <dbReference type="Proteomes" id="UP000276834"/>
    </source>
</evidence>
<keyword evidence="2" id="KW-1185">Reference proteome</keyword>
<dbReference type="AlphaFoldDB" id="A0A3L8SEQ2"/>
<sequence length="446" mass="49651">MDSPLHENVAMGNEPKLSGWTHLPGYQYDCLLFTNIFTGGPVRSWEMKLEENILPVKMKFTDTSWETFIANVTSPEMTKFYGCQWNHHAMATDLKISIIYKSCFPQSDMYFLTSVSNTYRIMQVIQQVNGTEGKDPPTGAELGGLLLGEVAAVEEAFHGTADMNSIYSSFPAIIKIRKTVEQHGHPQFTFTCPLSLSTITEGDMETIGSNPTSKASKYAGFANYRKVIQDTSFKGRWLMTVSQLLLPIDQPGHTEPDSVLCKSGFQRNFLQVEGNGKMGAANILCNRSDTPQDGGGNSHNLNNLSNEDMKTTSDLSPMLAQGGSNIVIITIKCSVLDEIINISAKTRDKEEAILGQKKERKGIKTGVQTTKALVGNLHSSEYPTVLLHWEPGAYKCFVHFLFNRVQQRRLDPTAYANEEFLFTLEINSMGFLAELLCHNSLYRPSV</sequence>
<comment type="caution">
    <text evidence="1">The sequence shown here is derived from an EMBL/GenBank/DDBJ whole genome shotgun (WGS) entry which is preliminary data.</text>
</comment>
<dbReference type="EMBL" id="QUSF01000025">
    <property type="protein sequence ID" value="RLW00876.1"/>
    <property type="molecule type" value="Genomic_DNA"/>
</dbReference>